<proteinExistence type="predicted"/>
<accession>A0A1G2PI93</accession>
<dbReference type="Pfam" id="PF13783">
    <property type="entry name" value="DUF4177"/>
    <property type="match status" value="1"/>
</dbReference>
<dbReference type="Proteomes" id="UP000177629">
    <property type="component" value="Unassembled WGS sequence"/>
</dbReference>
<gene>
    <name evidence="1" type="ORF">A2806_03765</name>
</gene>
<evidence type="ECO:0008006" key="3">
    <source>
        <dbReference type="Google" id="ProtNLM"/>
    </source>
</evidence>
<dbReference type="InterPro" id="IPR025234">
    <property type="entry name" value="YjzH-like"/>
</dbReference>
<reference evidence="1 2" key="1">
    <citation type="journal article" date="2016" name="Nat. Commun.">
        <title>Thousands of microbial genomes shed light on interconnected biogeochemical processes in an aquifer system.</title>
        <authorList>
            <person name="Anantharaman K."/>
            <person name="Brown C.T."/>
            <person name="Hug L.A."/>
            <person name="Sharon I."/>
            <person name="Castelle C.J."/>
            <person name="Probst A.J."/>
            <person name="Thomas B.C."/>
            <person name="Singh A."/>
            <person name="Wilkins M.J."/>
            <person name="Karaoz U."/>
            <person name="Brodie E.L."/>
            <person name="Williams K.H."/>
            <person name="Hubbard S.S."/>
            <person name="Banfield J.F."/>
        </authorList>
    </citation>
    <scope>NUCLEOTIDE SEQUENCE [LARGE SCALE GENOMIC DNA]</scope>
</reference>
<sequence>MQQRFEHKIVWDLSRIYVENEIDTRAKQGWELVSAAPLGDRNNYFDLFFKRPVQVSQPNAAEKPKRSSGWGS</sequence>
<dbReference type="EMBL" id="MHSS01000009">
    <property type="protein sequence ID" value="OHA48050.1"/>
    <property type="molecule type" value="Genomic_DNA"/>
</dbReference>
<name>A0A1G2PI93_9BACT</name>
<dbReference type="AlphaFoldDB" id="A0A1G2PI93"/>
<comment type="caution">
    <text evidence="1">The sequence shown here is derived from an EMBL/GenBank/DDBJ whole genome shotgun (WGS) entry which is preliminary data.</text>
</comment>
<organism evidence="1 2">
    <name type="scientific">Candidatus Terrybacteria bacterium RIFCSPHIGHO2_01_FULL_48_17</name>
    <dbReference type="NCBI Taxonomy" id="1802362"/>
    <lineage>
        <taxon>Bacteria</taxon>
        <taxon>Candidatus Terryibacteriota</taxon>
    </lineage>
</organism>
<evidence type="ECO:0000313" key="2">
    <source>
        <dbReference type="Proteomes" id="UP000177629"/>
    </source>
</evidence>
<evidence type="ECO:0000313" key="1">
    <source>
        <dbReference type="EMBL" id="OHA48050.1"/>
    </source>
</evidence>
<protein>
    <recommendedName>
        <fullName evidence="3">DUF4177 domain-containing protein</fullName>
    </recommendedName>
</protein>